<dbReference type="EMBL" id="FQZY01000006">
    <property type="protein sequence ID" value="SHJ29710.1"/>
    <property type="molecule type" value="Genomic_DNA"/>
</dbReference>
<evidence type="ECO:0000313" key="3">
    <source>
        <dbReference type="Proteomes" id="UP000184301"/>
    </source>
</evidence>
<gene>
    <name evidence="2" type="ORF">SAMN02745243_00236</name>
</gene>
<dbReference type="Gene3D" id="3.40.1360.10">
    <property type="match status" value="1"/>
</dbReference>
<accession>A0A1M6I5P2</accession>
<evidence type="ECO:0000259" key="1">
    <source>
        <dbReference type="Pfam" id="PF13154"/>
    </source>
</evidence>
<dbReference type="SUPFAM" id="SSF56731">
    <property type="entry name" value="DNA primase core"/>
    <property type="match status" value="1"/>
</dbReference>
<reference evidence="2 3" key="1">
    <citation type="submission" date="2016-11" db="EMBL/GenBank/DDBJ databases">
        <authorList>
            <person name="Jaros S."/>
            <person name="Januszkiewicz K."/>
            <person name="Wedrychowicz H."/>
        </authorList>
    </citation>
    <scope>NUCLEOTIDE SEQUENCE [LARGE SCALE GENOMIC DNA]</scope>
    <source>
        <strain evidence="2 3">DSM 15480</strain>
    </source>
</reference>
<feature type="domain" description="DUF3991" evidence="1">
    <location>
        <begin position="122"/>
        <end position="196"/>
    </location>
</feature>
<proteinExistence type="predicted"/>
<name>A0A1M6I5P2_9FIRM</name>
<dbReference type="SUPFAM" id="SSF57783">
    <property type="entry name" value="Zinc beta-ribbon"/>
    <property type="match status" value="1"/>
</dbReference>
<dbReference type="RefSeq" id="WP_073103992.1">
    <property type="nucleotide sequence ID" value="NZ_FQZY01000006.1"/>
</dbReference>
<dbReference type="AlphaFoldDB" id="A0A1M6I5P2"/>
<keyword evidence="3" id="KW-1185">Reference proteome</keyword>
<evidence type="ECO:0000313" key="2">
    <source>
        <dbReference type="EMBL" id="SHJ29710.1"/>
    </source>
</evidence>
<dbReference type="Proteomes" id="UP000184301">
    <property type="component" value="Unassembled WGS sequence"/>
</dbReference>
<dbReference type="Pfam" id="PF13154">
    <property type="entry name" value="DUF3991"/>
    <property type="match status" value="1"/>
</dbReference>
<organism evidence="2 3">
    <name type="scientific">Hespellia stercorisuis DSM 15480</name>
    <dbReference type="NCBI Taxonomy" id="1121950"/>
    <lineage>
        <taxon>Bacteria</taxon>
        <taxon>Bacillati</taxon>
        <taxon>Bacillota</taxon>
        <taxon>Clostridia</taxon>
        <taxon>Lachnospirales</taxon>
        <taxon>Lachnospiraceae</taxon>
        <taxon>Hespellia</taxon>
    </lineage>
</organism>
<sequence>MAWVSKEQIEAAREMSAIEYLRRYEAKRLKKSSARNEWELADHDSFKINGITSAWHWKSRDIGGYSALNFLTKVNGMDFVEAVAFLSGQNPSYLPPVQPKEQQPIVFELPPKAQTCDKTRHYLKNRGISDTAITYCVQKGILYESLPYHNAVFVGYDEKKQPKYAFLRGIYDQNGKSFKMEQRGSEKSCSFLIPPKKDSARVAVYEAAIDALAHMTLEGDPMDKYRLSLGGISAPKEGSVHRSYKKPSALERFLTNHPEITEIEICTDNDFAGRWACEQLKKAYAAYKIIENLPQAEGADYGDLAAAAAKTNRIRENRTKRKTHEGR</sequence>
<dbReference type="STRING" id="1121950.SAMN02745243_00236"/>
<dbReference type="OrthoDB" id="9802530at2"/>
<dbReference type="InterPro" id="IPR025054">
    <property type="entry name" value="DUF3991"/>
</dbReference>
<protein>
    <recommendedName>
        <fullName evidence="1">DUF3991 domain-containing protein</fullName>
    </recommendedName>
</protein>